<dbReference type="InterPro" id="IPR036278">
    <property type="entry name" value="Sialidase_sf"/>
</dbReference>
<reference evidence="8" key="1">
    <citation type="journal article" date="2019" name="Int. J. Syst. Evol. Microbiol.">
        <title>The Global Catalogue of Microorganisms (GCM) 10K type strain sequencing project: providing services to taxonomists for standard genome sequencing and annotation.</title>
        <authorList>
            <consortium name="The Broad Institute Genomics Platform"/>
            <consortium name="The Broad Institute Genome Sequencing Center for Infectious Disease"/>
            <person name="Wu L."/>
            <person name="Ma J."/>
        </authorList>
    </citation>
    <scope>NUCLEOTIDE SEQUENCE [LARGE SCALE GENOMIC DNA]</scope>
    <source>
        <strain evidence="8">NBRC 108728</strain>
    </source>
</reference>
<keyword evidence="8" id="KW-1185">Reference proteome</keyword>
<dbReference type="InterPro" id="IPR026856">
    <property type="entry name" value="Sialidase_fam"/>
</dbReference>
<name>A0ABN6Y0B5_9MICO</name>
<sequence length="511" mass="52612">MFRFRPTIPVAAAALLAAAVALSPAATPGPAQAATSDSPGTFTQQNLTPALVAPFAAYRIPALASLGGTTVIAAWDGRPTSAADAPNPNSIVVRRSTDNGTTWSTQTTALAGNQDTAGNGAAKTGYSDPSFVYDAVAGKLFLFSVFSKDQGFAGSAFGNSDADRNVISAQVSESDDKGVTWKAPRLITSVVKPGTSASNPRTGDVQGMFASSGEGIQLGFGAHAGRLVQQFAGNVRQADGTNAIQAYSVYSDDHGATWQRGAFVGTGMDENKTVELSDGRVLLNSRNHSGGDRKIAISTDGGASYGAVTDDTDLPDPGNNGSITRLFPSASAGSADAAKLLFTNADSTSSRVNVSARVSCDDGATWVSVRPIAPGSSAYSTATRLANGQIGVLYESGSTTAIQFARFDDAWLDDTCPTATSAVSSIDGVHISGARNDISRNPATQPYAAGEQVGYTFTVTNTSSSTVTVAPTSGDFAPLVPAGAETAATRTFRPERPTRVRRRSTRSPLPR</sequence>
<proteinExistence type="inferred from homology"/>
<dbReference type="Pfam" id="PF13088">
    <property type="entry name" value="BNR_2"/>
    <property type="match status" value="1"/>
</dbReference>
<feature type="region of interest" description="Disordered" evidence="4">
    <location>
        <begin position="485"/>
        <end position="511"/>
    </location>
</feature>
<accession>A0ABN6Y0B5</accession>
<gene>
    <name evidence="7" type="ORF">GCM10025867_16110</name>
</gene>
<dbReference type="Proteomes" id="UP001321486">
    <property type="component" value="Chromosome"/>
</dbReference>
<evidence type="ECO:0000256" key="1">
    <source>
        <dbReference type="ARBA" id="ARBA00000427"/>
    </source>
</evidence>
<comment type="similarity">
    <text evidence="2">Belongs to the glycosyl hydrolase 33 family.</text>
</comment>
<evidence type="ECO:0000256" key="4">
    <source>
        <dbReference type="SAM" id="MobiDB-lite"/>
    </source>
</evidence>
<protein>
    <recommendedName>
        <fullName evidence="3">exo-alpha-sialidase</fullName>
        <ecNumber evidence="3">3.2.1.18</ecNumber>
    </recommendedName>
</protein>
<dbReference type="Gene3D" id="2.120.10.10">
    <property type="match status" value="1"/>
</dbReference>
<evidence type="ECO:0000313" key="7">
    <source>
        <dbReference type="EMBL" id="BDZ49370.1"/>
    </source>
</evidence>
<comment type="catalytic activity">
    <reaction evidence="1">
        <text>Hydrolysis of alpha-(2-&gt;3)-, alpha-(2-&gt;6)-, alpha-(2-&gt;8)- glycosidic linkages of terminal sialic acid residues in oligosaccharides, glycoproteins, glycolipids, colominic acid and synthetic substrates.</text>
        <dbReference type="EC" id="3.2.1.18"/>
    </reaction>
</comment>
<evidence type="ECO:0000256" key="5">
    <source>
        <dbReference type="SAM" id="SignalP"/>
    </source>
</evidence>
<dbReference type="SUPFAM" id="SSF50939">
    <property type="entry name" value="Sialidases"/>
    <property type="match status" value="1"/>
</dbReference>
<evidence type="ECO:0000256" key="3">
    <source>
        <dbReference type="ARBA" id="ARBA00012733"/>
    </source>
</evidence>
<dbReference type="EC" id="3.2.1.18" evidence="3"/>
<feature type="chain" id="PRO_5046728465" description="exo-alpha-sialidase" evidence="5">
    <location>
        <begin position="34"/>
        <end position="511"/>
    </location>
</feature>
<evidence type="ECO:0000259" key="6">
    <source>
        <dbReference type="Pfam" id="PF13088"/>
    </source>
</evidence>
<dbReference type="InterPro" id="IPR011040">
    <property type="entry name" value="Sialidase"/>
</dbReference>
<keyword evidence="5" id="KW-0732">Signal</keyword>
<dbReference type="PANTHER" id="PTHR10628:SF30">
    <property type="entry name" value="EXO-ALPHA-SIALIDASE"/>
    <property type="match status" value="1"/>
</dbReference>
<organism evidence="7 8">
    <name type="scientific">Frondihabitans sucicola</name>
    <dbReference type="NCBI Taxonomy" id="1268041"/>
    <lineage>
        <taxon>Bacteria</taxon>
        <taxon>Bacillati</taxon>
        <taxon>Actinomycetota</taxon>
        <taxon>Actinomycetes</taxon>
        <taxon>Micrococcales</taxon>
        <taxon>Microbacteriaceae</taxon>
        <taxon>Frondihabitans</taxon>
    </lineage>
</organism>
<evidence type="ECO:0000256" key="2">
    <source>
        <dbReference type="ARBA" id="ARBA00009348"/>
    </source>
</evidence>
<dbReference type="PANTHER" id="PTHR10628">
    <property type="entry name" value="SIALIDASE"/>
    <property type="match status" value="1"/>
</dbReference>
<feature type="domain" description="Sialidase" evidence="6">
    <location>
        <begin position="72"/>
        <end position="392"/>
    </location>
</feature>
<dbReference type="EMBL" id="AP027732">
    <property type="protein sequence ID" value="BDZ49370.1"/>
    <property type="molecule type" value="Genomic_DNA"/>
</dbReference>
<dbReference type="RefSeq" id="WP_350271662.1">
    <property type="nucleotide sequence ID" value="NZ_AP027732.1"/>
</dbReference>
<dbReference type="CDD" id="cd15482">
    <property type="entry name" value="Sialidase_non-viral"/>
    <property type="match status" value="1"/>
</dbReference>
<evidence type="ECO:0000313" key="8">
    <source>
        <dbReference type="Proteomes" id="UP001321486"/>
    </source>
</evidence>
<feature type="signal peptide" evidence="5">
    <location>
        <begin position="1"/>
        <end position="33"/>
    </location>
</feature>